<dbReference type="InterPro" id="IPR019007">
    <property type="entry name" value="Wbp11/ELF5/Saf1_N"/>
</dbReference>
<organism evidence="3 4">
    <name type="scientific">Moelleriella libera RCEF 2490</name>
    <dbReference type="NCBI Taxonomy" id="1081109"/>
    <lineage>
        <taxon>Eukaryota</taxon>
        <taxon>Fungi</taxon>
        <taxon>Dikarya</taxon>
        <taxon>Ascomycota</taxon>
        <taxon>Pezizomycotina</taxon>
        <taxon>Sordariomycetes</taxon>
        <taxon>Hypocreomycetidae</taxon>
        <taxon>Hypocreales</taxon>
        <taxon>Clavicipitaceae</taxon>
        <taxon>Moelleriella</taxon>
    </lineage>
</organism>
<comment type="caution">
    <text evidence="3">The sequence shown here is derived from an EMBL/GenBank/DDBJ whole genome shotgun (WGS) entry which is preliminary data.</text>
</comment>
<evidence type="ECO:0000313" key="3">
    <source>
        <dbReference type="EMBL" id="KZZ93344.1"/>
    </source>
</evidence>
<evidence type="ECO:0000256" key="1">
    <source>
        <dbReference type="SAM" id="MobiDB-lite"/>
    </source>
</evidence>
<gene>
    <name evidence="3" type="ORF">AAL_05729</name>
</gene>
<feature type="compositionally biased region" description="Basic and acidic residues" evidence="1">
    <location>
        <begin position="168"/>
        <end position="178"/>
    </location>
</feature>
<feature type="compositionally biased region" description="Polar residues" evidence="1">
    <location>
        <begin position="248"/>
        <end position="257"/>
    </location>
</feature>
<keyword evidence="4" id="KW-1185">Reference proteome</keyword>
<dbReference type="AlphaFoldDB" id="A0A168A181"/>
<dbReference type="Proteomes" id="UP000078544">
    <property type="component" value="Unassembled WGS sequence"/>
</dbReference>
<dbReference type="OrthoDB" id="5597581at2759"/>
<feature type="compositionally biased region" description="Basic and acidic residues" evidence="1">
    <location>
        <begin position="14"/>
        <end position="53"/>
    </location>
</feature>
<feature type="region of interest" description="Disordered" evidence="1">
    <location>
        <begin position="215"/>
        <end position="234"/>
    </location>
</feature>
<feature type="domain" description="Wbp11/ELF5/Saf1 N-terminal" evidence="2">
    <location>
        <begin position="4"/>
        <end position="82"/>
    </location>
</feature>
<evidence type="ECO:0000259" key="2">
    <source>
        <dbReference type="Pfam" id="PF09429"/>
    </source>
</evidence>
<dbReference type="GO" id="GO:0006396">
    <property type="term" value="P:RNA processing"/>
    <property type="evidence" value="ECO:0007669"/>
    <property type="project" value="InterPro"/>
</dbReference>
<reference evidence="3 4" key="1">
    <citation type="journal article" date="2016" name="Genome Biol. Evol.">
        <title>Divergent and convergent evolution of fungal pathogenicity.</title>
        <authorList>
            <person name="Shang Y."/>
            <person name="Xiao G."/>
            <person name="Zheng P."/>
            <person name="Cen K."/>
            <person name="Zhan S."/>
            <person name="Wang C."/>
        </authorList>
    </citation>
    <scope>NUCLEOTIDE SEQUENCE [LARGE SCALE GENOMIC DNA]</scope>
    <source>
        <strain evidence="3 4">RCEF 2490</strain>
    </source>
</reference>
<evidence type="ECO:0000313" key="4">
    <source>
        <dbReference type="Proteomes" id="UP000078544"/>
    </source>
</evidence>
<name>A0A168A181_9HYPO</name>
<feature type="region of interest" description="Disordered" evidence="1">
    <location>
        <begin position="240"/>
        <end position="267"/>
    </location>
</feature>
<proteinExistence type="predicted"/>
<sequence length="267" mass="29723">MAKERNFNPVQAQRKADKAKAIKKGKAEVQERRNERFARKNPERVQKQIDDLKAISAGGGKLSRHEEQLLEGLEKEIKIIKKARETLGDQAPSFGRGPRRDQESHVLGKRRRDSVGSSTDEDVPEEVRKIPMPRDTPPPIPKEVLDQWFARRRARRSQENAAKGGVETSKEDEAKKDVAPAASQTVYEAKPVMRDLRKEAVSAFVPAAVQKKLNKGRGQGGLLEPEEADRLEREGYMKTANAPPEATGASNNGSAMNVTVEDVDDDE</sequence>
<dbReference type="Pfam" id="PF09429">
    <property type="entry name" value="Wbp11"/>
    <property type="match status" value="1"/>
</dbReference>
<dbReference type="EMBL" id="AZGY01000013">
    <property type="protein sequence ID" value="KZZ93344.1"/>
    <property type="molecule type" value="Genomic_DNA"/>
</dbReference>
<feature type="region of interest" description="Disordered" evidence="1">
    <location>
        <begin position="1"/>
        <end position="66"/>
    </location>
</feature>
<feature type="region of interest" description="Disordered" evidence="1">
    <location>
        <begin position="84"/>
        <end position="183"/>
    </location>
</feature>
<accession>A0A168A181</accession>
<protein>
    <submittedName>
        <fullName evidence="3">WW domain binding protein 11</fullName>
    </submittedName>
</protein>
<dbReference type="STRING" id="1081109.A0A168A181"/>